<dbReference type="Pfam" id="PF17517">
    <property type="entry name" value="IgGFc_binding"/>
    <property type="match status" value="1"/>
</dbReference>
<name>A0A8S3R7U7_MYTED</name>
<keyword evidence="3" id="KW-1185">Reference proteome</keyword>
<comment type="caution">
    <text evidence="2">The sequence shown here is derived from an EMBL/GenBank/DDBJ whole genome shotgun (WGS) entry which is preliminary data.</text>
</comment>
<dbReference type="Proteomes" id="UP000683360">
    <property type="component" value="Unassembled WGS sequence"/>
</dbReference>
<protein>
    <recommendedName>
        <fullName evidence="1">IgGFc-binding protein N-terminal domain-containing protein</fullName>
    </recommendedName>
</protein>
<dbReference type="OrthoDB" id="6110659at2759"/>
<evidence type="ECO:0000313" key="2">
    <source>
        <dbReference type="EMBL" id="CAG2204210.1"/>
    </source>
</evidence>
<gene>
    <name evidence="2" type="ORF">MEDL_18667</name>
</gene>
<evidence type="ECO:0000259" key="1">
    <source>
        <dbReference type="Pfam" id="PF17517"/>
    </source>
</evidence>
<feature type="domain" description="IgGFc-binding protein N-terminal" evidence="1">
    <location>
        <begin position="34"/>
        <end position="162"/>
    </location>
</feature>
<accession>A0A8S3R7U7</accession>
<dbReference type="AlphaFoldDB" id="A0A8S3R7U7"/>
<proteinExistence type="predicted"/>
<evidence type="ECO:0000313" key="3">
    <source>
        <dbReference type="Proteomes" id="UP000683360"/>
    </source>
</evidence>
<dbReference type="InterPro" id="IPR035234">
    <property type="entry name" value="IgGFc-bd_N"/>
</dbReference>
<reference evidence="2" key="1">
    <citation type="submission" date="2021-03" db="EMBL/GenBank/DDBJ databases">
        <authorList>
            <person name="Bekaert M."/>
        </authorList>
    </citation>
    <scope>NUCLEOTIDE SEQUENCE</scope>
</reference>
<organism evidence="2 3">
    <name type="scientific">Mytilus edulis</name>
    <name type="common">Blue mussel</name>
    <dbReference type="NCBI Taxonomy" id="6550"/>
    <lineage>
        <taxon>Eukaryota</taxon>
        <taxon>Metazoa</taxon>
        <taxon>Spiralia</taxon>
        <taxon>Lophotrochozoa</taxon>
        <taxon>Mollusca</taxon>
        <taxon>Bivalvia</taxon>
        <taxon>Autobranchia</taxon>
        <taxon>Pteriomorphia</taxon>
        <taxon>Mytilida</taxon>
        <taxon>Mytiloidea</taxon>
        <taxon>Mytilidae</taxon>
        <taxon>Mytilinae</taxon>
        <taxon>Mytilus</taxon>
    </lineage>
</organism>
<dbReference type="EMBL" id="CAJPWZ010000941">
    <property type="protein sequence ID" value="CAG2204210.1"/>
    <property type="molecule type" value="Genomic_DNA"/>
</dbReference>
<sequence>MTSIKAYIDKNFNERLPDLIKKEVRQMLKDRHYDTHLNEREYHDLIHNDISVVKSTGNLLVTVFPHEAKHFDSYMMTVYGINQYKSDYSFIIPGKFSSFISITFYGDAIRGFEIDGHKMKADKVFEKTVNGKKYITFSSSILEGAHIITNTNGIRFGLWLYGNRKNDGYGYPAGIAFRNKAD</sequence>